<dbReference type="Pfam" id="PF04577">
    <property type="entry name" value="Glyco_transf_61"/>
    <property type="match status" value="1"/>
</dbReference>
<organism evidence="6 7">
    <name type="scientific">Symbiochloris irregularis</name>
    <dbReference type="NCBI Taxonomy" id="706552"/>
    <lineage>
        <taxon>Eukaryota</taxon>
        <taxon>Viridiplantae</taxon>
        <taxon>Chlorophyta</taxon>
        <taxon>core chlorophytes</taxon>
        <taxon>Trebouxiophyceae</taxon>
        <taxon>Trebouxiales</taxon>
        <taxon>Trebouxiaceae</taxon>
        <taxon>Symbiochloris</taxon>
    </lineage>
</organism>
<dbReference type="EMBL" id="JALJOQ010000097">
    <property type="protein sequence ID" value="KAK9798562.1"/>
    <property type="molecule type" value="Genomic_DNA"/>
</dbReference>
<proteinExistence type="predicted"/>
<comment type="caution">
    <text evidence="6">The sequence shown here is derived from an EMBL/GenBank/DDBJ whole genome shotgun (WGS) entry which is preliminary data.</text>
</comment>
<gene>
    <name evidence="6" type="ORF">WJX73_006562</name>
</gene>
<feature type="signal peptide" evidence="4">
    <location>
        <begin position="1"/>
        <end position="23"/>
    </location>
</feature>
<feature type="domain" description="Glycosyltransferase 61 catalytic" evidence="5">
    <location>
        <begin position="246"/>
        <end position="351"/>
    </location>
</feature>
<evidence type="ECO:0000256" key="3">
    <source>
        <dbReference type="ARBA" id="ARBA00023180"/>
    </source>
</evidence>
<accession>A0AAW1NY98</accession>
<dbReference type="InterPro" id="IPR049625">
    <property type="entry name" value="Glyco_transf_61_cat"/>
</dbReference>
<evidence type="ECO:0000256" key="1">
    <source>
        <dbReference type="ARBA" id="ARBA00022676"/>
    </source>
</evidence>
<evidence type="ECO:0000313" key="7">
    <source>
        <dbReference type="Proteomes" id="UP001465755"/>
    </source>
</evidence>
<evidence type="ECO:0000256" key="4">
    <source>
        <dbReference type="SAM" id="SignalP"/>
    </source>
</evidence>
<dbReference type="InterPro" id="IPR007657">
    <property type="entry name" value="Glycosyltransferase_61"/>
</dbReference>
<dbReference type="PANTHER" id="PTHR20961">
    <property type="entry name" value="GLYCOSYLTRANSFERASE"/>
    <property type="match status" value="1"/>
</dbReference>
<evidence type="ECO:0000256" key="2">
    <source>
        <dbReference type="ARBA" id="ARBA00022679"/>
    </source>
</evidence>
<dbReference type="AlphaFoldDB" id="A0AAW1NY98"/>
<dbReference type="GO" id="GO:0005794">
    <property type="term" value="C:Golgi apparatus"/>
    <property type="evidence" value="ECO:0007669"/>
    <property type="project" value="UniProtKB-ARBA"/>
</dbReference>
<name>A0AAW1NY98_9CHLO</name>
<evidence type="ECO:0000259" key="5">
    <source>
        <dbReference type="Pfam" id="PF04577"/>
    </source>
</evidence>
<dbReference type="GO" id="GO:0016763">
    <property type="term" value="F:pentosyltransferase activity"/>
    <property type="evidence" value="ECO:0007669"/>
    <property type="project" value="UniProtKB-ARBA"/>
</dbReference>
<dbReference type="Proteomes" id="UP001465755">
    <property type="component" value="Unassembled WGS sequence"/>
</dbReference>
<evidence type="ECO:0000313" key="6">
    <source>
        <dbReference type="EMBL" id="KAK9798562.1"/>
    </source>
</evidence>
<sequence>MRTRWRLRALFALGCVVAGLSHGLDEVAQPTESSFFQPQGKSYGVFHNVLLQEKGLLYFQNDTEHGHPNATSPVVPELQSITEANWWWPDASAWKAEGVSRYNATQLQSKCTSWVEQPTIIWQGMPVDDHNIFHFFSDNLLRVFTTLADLGLLDVNTSMARDLVPSSQEANLVLLQLNSRSWSSKFHELYDHLTPDQWSFPHGVGACYRTLVIGSDSNVQCYVRADSQEQQERRIAAQSRFRQWALAKQLQIDEGRGRAIVHPPESQGRMQIKLIQRARNTAGGSRGIVNEDEIISAIQERYGDIADVSLVNFNGSLSTAMLAMNATDVLLGMHGAGMANVLWMRPQGAVVQLVPYGWRRPSSPPPPNPPEASVGIETLSRNANATYFFWENFRPEHAHLSRAHYDSEVKRATSEQRRRIHDWQQHPAGGWAEQEKQFRSQFNTGGEMYDHWKAQDTYVDLDSFMPVVDQAVKAVRSNNKAWAP</sequence>
<keyword evidence="4" id="KW-0732">Signal</keyword>
<keyword evidence="3" id="KW-0325">Glycoprotein</keyword>
<keyword evidence="2" id="KW-0808">Transferase</keyword>
<feature type="chain" id="PRO_5043788714" description="Glycosyltransferase 61 catalytic domain-containing protein" evidence="4">
    <location>
        <begin position="24"/>
        <end position="484"/>
    </location>
</feature>
<keyword evidence="1" id="KW-0328">Glycosyltransferase</keyword>
<keyword evidence="7" id="KW-1185">Reference proteome</keyword>
<reference evidence="6 7" key="1">
    <citation type="journal article" date="2024" name="Nat. Commun.">
        <title>Phylogenomics reveals the evolutionary origins of lichenization in chlorophyte algae.</title>
        <authorList>
            <person name="Puginier C."/>
            <person name="Libourel C."/>
            <person name="Otte J."/>
            <person name="Skaloud P."/>
            <person name="Haon M."/>
            <person name="Grisel S."/>
            <person name="Petersen M."/>
            <person name="Berrin J.G."/>
            <person name="Delaux P.M."/>
            <person name="Dal Grande F."/>
            <person name="Keller J."/>
        </authorList>
    </citation>
    <scope>NUCLEOTIDE SEQUENCE [LARGE SCALE GENOMIC DNA]</scope>
    <source>
        <strain evidence="6 7">SAG 2036</strain>
    </source>
</reference>
<protein>
    <recommendedName>
        <fullName evidence="5">Glycosyltransferase 61 catalytic domain-containing protein</fullName>
    </recommendedName>
</protein>